<dbReference type="Proteomes" id="UP000232145">
    <property type="component" value="Unassembled WGS sequence"/>
</dbReference>
<organism evidence="1 2">
    <name type="scientific">Leptospira harrisiae</name>
    <dbReference type="NCBI Taxonomy" id="2023189"/>
    <lineage>
        <taxon>Bacteria</taxon>
        <taxon>Pseudomonadati</taxon>
        <taxon>Spirochaetota</taxon>
        <taxon>Spirochaetia</taxon>
        <taxon>Leptospirales</taxon>
        <taxon>Leptospiraceae</taxon>
        <taxon>Leptospira</taxon>
    </lineage>
</organism>
<reference evidence="1 2" key="1">
    <citation type="submission" date="2017-07" db="EMBL/GenBank/DDBJ databases">
        <title>Leptospira spp. isolated from tropical soils.</title>
        <authorList>
            <person name="Thibeaux R."/>
            <person name="Iraola G."/>
            <person name="Ferres I."/>
            <person name="Bierque E."/>
            <person name="Girault D."/>
            <person name="Soupe-Gilbert M.-E."/>
            <person name="Picardeau M."/>
            <person name="Goarant C."/>
        </authorList>
    </citation>
    <scope>NUCLEOTIDE SEQUENCE [LARGE SCALE GENOMIC DNA]</scope>
    <source>
        <strain evidence="1 2">FH2-B-A1</strain>
    </source>
</reference>
<evidence type="ECO:0000313" key="1">
    <source>
        <dbReference type="EMBL" id="PJZ86285.1"/>
    </source>
</evidence>
<accession>A0A2N0APV5</accession>
<keyword evidence="2" id="KW-1185">Reference proteome</keyword>
<comment type="caution">
    <text evidence="1">The sequence shown here is derived from an EMBL/GenBank/DDBJ whole genome shotgun (WGS) entry which is preliminary data.</text>
</comment>
<dbReference type="AlphaFoldDB" id="A0A2N0APV5"/>
<evidence type="ECO:0000313" key="2">
    <source>
        <dbReference type="Proteomes" id="UP000232145"/>
    </source>
</evidence>
<protein>
    <recommendedName>
        <fullName evidence="3">Transferase</fullName>
    </recommendedName>
</protein>
<dbReference type="SUPFAM" id="SSF53756">
    <property type="entry name" value="UDP-Glycosyltransferase/glycogen phosphorylase"/>
    <property type="match status" value="1"/>
</dbReference>
<name>A0A2N0APV5_9LEPT</name>
<sequence length="606" mass="71088">MKNNLFIFPSAFLDRDDILFKDLVKDSLLNRHLTVAEFDKEFIYLNHLIYKIFEYLPDLFNEYYSVNKSKKFWTTLLLPDLRDVLDLVYLRYLQLKLIADKVEVEVIQNSRQFLKFDSGRLFVLNVNFISNVDWALSSFILMYSDLRNKTDLSFVKIDKPDIPRFKNDREYYDLVVNIEKKRVLSNRGSFLPYYVSFPSNLGSIFLGTGISDENLQAVLNSRLKIFSAYYNGLPAFPYLKKKNFFSTLKQNFTFTPNDSFEDFFIHNIDTFFPEQFFKMRIPASSNIKVFNIGLPGATILDAESRENGGLSYGIQHGTAYGMYTHCTQEWSERNVSDGFITWGWSDFNDKLPAIPLPSPHLSNLLSNQEPNESHLYDNFEIGIIFNTTYNRLGKFLRVAMPFFLLENVSLLNRILKIASEKGKKKVVVSEYSYEQGYDLKFQLSPELLLSPDITFEGMAGDRLMRHSALLISNSFGTSFFERLVVNKPIIIFNDFFEFENYNSLWSELTNHLIAVGIYELEESSFRTKMKMNQKEIFDWWNSEKVQEVRLMVLKKYAWADRQWVDLFNSFISKQVGIFASNSDKINVPFFVKLYSRIFFRLKSFFL</sequence>
<gene>
    <name evidence="1" type="ORF">CH364_09005</name>
</gene>
<dbReference type="EMBL" id="NPDX01000001">
    <property type="protein sequence ID" value="PJZ86285.1"/>
    <property type="molecule type" value="Genomic_DNA"/>
</dbReference>
<proteinExistence type="predicted"/>
<evidence type="ECO:0008006" key="3">
    <source>
        <dbReference type="Google" id="ProtNLM"/>
    </source>
</evidence>